<evidence type="ECO:0000313" key="3">
    <source>
        <dbReference type="Proteomes" id="UP000503088"/>
    </source>
</evidence>
<dbReference type="RefSeq" id="WP_173220527.1">
    <property type="nucleotide sequence ID" value="NZ_CP048104.1"/>
</dbReference>
<dbReference type="InterPro" id="IPR001544">
    <property type="entry name" value="Aminotrans_IV"/>
</dbReference>
<dbReference type="SUPFAM" id="SSF56322">
    <property type="entry name" value="ADC synthase"/>
    <property type="match status" value="1"/>
</dbReference>
<dbReference type="NCBIfam" id="TIGR00553">
    <property type="entry name" value="pabB"/>
    <property type="match status" value="1"/>
</dbReference>
<dbReference type="InterPro" id="IPR015890">
    <property type="entry name" value="Chorismate_C"/>
</dbReference>
<dbReference type="SUPFAM" id="SSF56752">
    <property type="entry name" value="D-aminoacid aminotransferase-like PLP-dependent enzymes"/>
    <property type="match status" value="1"/>
</dbReference>
<dbReference type="InterPro" id="IPR043132">
    <property type="entry name" value="BCAT-like_C"/>
</dbReference>
<dbReference type="PANTHER" id="PTHR11236:SF50">
    <property type="entry name" value="AMINODEOXYCHORISMATE SYNTHASE COMPONENT 1"/>
    <property type="match status" value="1"/>
</dbReference>
<dbReference type="GO" id="GO:0009396">
    <property type="term" value="P:folic acid-containing compound biosynthetic process"/>
    <property type="evidence" value="ECO:0007669"/>
    <property type="project" value="InterPro"/>
</dbReference>
<dbReference type="AlphaFoldDB" id="A0A7D4BGJ2"/>
<keyword evidence="2" id="KW-0032">Aminotransferase</keyword>
<keyword evidence="3" id="KW-1185">Reference proteome</keyword>
<gene>
    <name evidence="2" type="primary">pabB</name>
    <name evidence="2" type="ORF">GXN76_03415</name>
</gene>
<dbReference type="InterPro" id="IPR005801">
    <property type="entry name" value="ADC_synthase"/>
</dbReference>
<dbReference type="GO" id="GO:0046820">
    <property type="term" value="F:4-amino-4-deoxychorismate synthase activity"/>
    <property type="evidence" value="ECO:0007669"/>
    <property type="project" value="UniProtKB-EC"/>
</dbReference>
<dbReference type="EMBL" id="CP048104">
    <property type="protein sequence ID" value="QKG83615.1"/>
    <property type="molecule type" value="Genomic_DNA"/>
</dbReference>
<reference evidence="2 3" key="1">
    <citation type="submission" date="2020-01" db="EMBL/GenBank/DDBJ databases">
        <authorList>
            <person name="Gulvik C.A."/>
            <person name="Batra D.G."/>
        </authorList>
    </citation>
    <scope>NUCLEOTIDE SEQUENCE [LARGE SCALE GENOMIC DNA]</scope>
    <source>
        <strain evidence="2 3">W9323</strain>
    </source>
</reference>
<dbReference type="InterPro" id="IPR043131">
    <property type="entry name" value="BCAT-like_N"/>
</dbReference>
<dbReference type="Pfam" id="PF01063">
    <property type="entry name" value="Aminotran_4"/>
    <property type="match status" value="1"/>
</dbReference>
<dbReference type="Gene3D" id="3.30.470.10">
    <property type="match status" value="1"/>
</dbReference>
<evidence type="ECO:0000259" key="1">
    <source>
        <dbReference type="Pfam" id="PF00425"/>
    </source>
</evidence>
<dbReference type="Gene3D" id="3.60.120.10">
    <property type="entry name" value="Anthranilate synthase"/>
    <property type="match status" value="1"/>
</dbReference>
<accession>A0A7D4BGJ2</accession>
<dbReference type="InterPro" id="IPR005802">
    <property type="entry name" value="ADC_synth_comp_1"/>
</dbReference>
<name>A0A7D4BGJ2_9BACL</name>
<protein>
    <submittedName>
        <fullName evidence="2">Aminodeoxychorismate synthase component I</fullName>
        <ecNumber evidence="2">2.6.1.85</ecNumber>
    </submittedName>
</protein>
<dbReference type="PANTHER" id="PTHR11236">
    <property type="entry name" value="AMINOBENZOATE/ANTHRANILATE SYNTHASE"/>
    <property type="match status" value="1"/>
</dbReference>
<dbReference type="EC" id="2.6.1.85" evidence="2"/>
<dbReference type="Gene3D" id="3.20.10.10">
    <property type="entry name" value="D-amino Acid Aminotransferase, subunit A, domain 2"/>
    <property type="match status" value="1"/>
</dbReference>
<dbReference type="Pfam" id="PF00425">
    <property type="entry name" value="Chorismate_bind"/>
    <property type="match status" value="1"/>
</dbReference>
<dbReference type="KEGG" id="kpul:GXN76_03415"/>
<keyword evidence="2" id="KW-0808">Transferase</keyword>
<feature type="domain" description="Chorismate-utilising enzyme C-terminal" evidence="1">
    <location>
        <begin position="114"/>
        <end position="369"/>
    </location>
</feature>
<evidence type="ECO:0000313" key="2">
    <source>
        <dbReference type="EMBL" id="QKG83615.1"/>
    </source>
</evidence>
<dbReference type="GO" id="GO:0000162">
    <property type="term" value="P:L-tryptophan biosynthetic process"/>
    <property type="evidence" value="ECO:0007669"/>
    <property type="project" value="TreeGrafter"/>
</dbReference>
<dbReference type="Proteomes" id="UP000503088">
    <property type="component" value="Chromosome"/>
</dbReference>
<proteinExistence type="predicted"/>
<dbReference type="PRINTS" id="PR00095">
    <property type="entry name" value="ANTSNTHASEI"/>
</dbReference>
<sequence length="584" mass="66245">MGPFEAPFLQFDFHDAKGNLARQIFKNPVGIIETRNPEEVRPALREVHQATGAGLYAAGFLSYEAAPAFDPSFQVQSGGKLPLVWFGLFEKPVTASVPSPGSFQVSKWKPSLDQRTYRSRIATIQKAIAEGDTSQVNFTMRLTADFEGDDFALYQRMCSAQHAPYSAYLHLGRFRILSASPELFFHLEDGGLTTRPMKGTVKRGRWNEEDEALGRWLFLSEKNRAENAMIVDLLRNDLGTIAYFGSIQVPSLFDIEGYQTVMQMTSTVTAELRPGTALEDIFEALYPCGSITGAPKVSTMKLIASLEETPREVYCGSIGWVAPDGTALFNVAIRTVLIDTETRQAVYGTGGGITWDSDPCDEYAEAMSKADLLTKAWPDFQLLETMRIEEGTYRYLERHLKRLQESAHYFDIPVCMSKVRGLLEKEKYRFSGNDPWKVRLLVSQKGEPQLEGKPLDSEIPAKIRRVRIATQPVSKKHRFLYHKTTYRQIYDKQKANHPDAFDVLMWNEEGELTEFTLGNLVVEWKGKRWTPKKECGLLPGTFREELLEQGMISECVLKLADLNKFTRIWLINSVREWVPVELEE</sequence>
<dbReference type="InterPro" id="IPR036038">
    <property type="entry name" value="Aminotransferase-like"/>
</dbReference>
<dbReference type="InterPro" id="IPR019999">
    <property type="entry name" value="Anth_synth_I-like"/>
</dbReference>
<organism evidence="2 3">
    <name type="scientific">Kroppenstedtia pulmonis</name>
    <dbReference type="NCBI Taxonomy" id="1380685"/>
    <lineage>
        <taxon>Bacteria</taxon>
        <taxon>Bacillati</taxon>
        <taxon>Bacillota</taxon>
        <taxon>Bacilli</taxon>
        <taxon>Bacillales</taxon>
        <taxon>Thermoactinomycetaceae</taxon>
        <taxon>Kroppenstedtia</taxon>
    </lineage>
</organism>